<dbReference type="InterPro" id="IPR000674">
    <property type="entry name" value="Ald_Oxase/Xan_DH_a/b"/>
</dbReference>
<dbReference type="Pfam" id="PF02738">
    <property type="entry name" value="MoCoBD_1"/>
    <property type="match status" value="1"/>
</dbReference>
<feature type="domain" description="Aldehyde oxidase/xanthine dehydrogenase a/b hammerhead" evidence="1">
    <location>
        <begin position="19"/>
        <end position="132"/>
    </location>
</feature>
<accession>A0ABZ2BFS2</accession>
<sequence>MTNVIGQPLPRIDGRAKVTGGARYAADFNQKGQAYAVIVSATAGLGRITEIGVDAVSAMPGVISVISHLNAPRLAYGEHKGVIDPAIGERLHVLQDDQVRFWGQPVAIVVADTLDHAERAAAALNVGYTAERPVVDPSGLIANAVVPEAARKEGARTLADAARGDADAALASAEVKIDESYDIARENHNPMEPHATIAAWNGDRLTLWSKSQYVVNEQAEIAAIFGLPVENVQVICPFVGGAFGTSLRTWPHVTLAAIAAREVGRPVKLVLTRKQMFYTTGHRPRTLQRVALGAAKDGKFKSLIHEGVGETSRYEEFIEALTSVTGFLYSCPNVRTGYRIVKLDTGTPTYMRGPGEASGVFALECAADELSYKLGLDPIELRRLNEPEIDEAADKPFSSRSLMKCYDAGAERFGWSKRDPKPRSMRDGRLLIGMGVASASYPAFHAPSSALARLLPDGTAEIEVAASDMGPGTYTSMTQVAAETLGLPVDSVRFSLGRSDFPPAPSHGGSWTMASVGSAICAACIAVQEEAARRAIADQRSPVFGASIDGVVWEEGRLGRRGDTAPGQTYGDIVASAGGPIEANASASRDPDIASRYSMHAFGAVFAEVAVDPDVGTIRVRRALGTYGAGRIVNPRLAASQCTGGMVGGIGMALMERTVLDQRDGRPVNAHMADYLVPVNLDIADIEAHFVDEVDPHVNALGVKGLGEIALVGMAPAIANAVYHATGIRVRTLPIRIEDMLA</sequence>
<name>A0ABZ2BFS2_9HYPH</name>
<gene>
    <name evidence="2" type="ORF">RB548_09410</name>
</gene>
<dbReference type="SMART" id="SM01008">
    <property type="entry name" value="Ald_Xan_dh_C"/>
    <property type="match status" value="1"/>
</dbReference>
<dbReference type="InterPro" id="IPR008274">
    <property type="entry name" value="AldOxase/xan_DH_MoCoBD1"/>
</dbReference>
<dbReference type="Pfam" id="PF20256">
    <property type="entry name" value="MoCoBD_2"/>
    <property type="match status" value="1"/>
</dbReference>
<dbReference type="InterPro" id="IPR037165">
    <property type="entry name" value="AldOxase/xan_DH_Mopterin-bd_sf"/>
</dbReference>
<dbReference type="SUPFAM" id="SSF56003">
    <property type="entry name" value="Molybdenum cofactor-binding domain"/>
    <property type="match status" value="1"/>
</dbReference>
<dbReference type="Gene3D" id="3.30.365.10">
    <property type="entry name" value="Aldehyde oxidase/xanthine dehydrogenase, molybdopterin binding domain"/>
    <property type="match status" value="4"/>
</dbReference>
<dbReference type="SUPFAM" id="SSF54665">
    <property type="entry name" value="CO dehydrogenase molybdoprotein N-domain-like"/>
    <property type="match status" value="1"/>
</dbReference>
<keyword evidence="3" id="KW-1185">Reference proteome</keyword>
<organism evidence="2 3">
    <name type="scientific">Sinorhizobium chiapasense</name>
    <dbReference type="NCBI Taxonomy" id="501572"/>
    <lineage>
        <taxon>Bacteria</taxon>
        <taxon>Pseudomonadati</taxon>
        <taxon>Pseudomonadota</taxon>
        <taxon>Alphaproteobacteria</taxon>
        <taxon>Hyphomicrobiales</taxon>
        <taxon>Rhizobiaceae</taxon>
        <taxon>Sinorhizobium/Ensifer group</taxon>
        <taxon>Sinorhizobium</taxon>
    </lineage>
</organism>
<dbReference type="EMBL" id="CP133148">
    <property type="protein sequence ID" value="WVT05588.1"/>
    <property type="molecule type" value="Genomic_DNA"/>
</dbReference>
<proteinExistence type="predicted"/>
<dbReference type="InterPro" id="IPR036856">
    <property type="entry name" value="Ald_Oxase/Xan_DH_a/b_sf"/>
</dbReference>
<reference evidence="2" key="1">
    <citation type="submission" date="2023-08" db="EMBL/GenBank/DDBJ databases">
        <title>Complete genome sequence of Sinorhizobium chiapanecum ITTG S70 isolated from Acaciella angustissima nodules in Chiapas-Mexico.</title>
        <authorList>
            <person name="Rincon-Rosales R."/>
            <person name="Rogel M.A."/>
            <person name="Rincon-Medina C.I."/>
            <person name="Guerrero G."/>
            <person name="Manzano-Gomez L.A."/>
            <person name="Lopez-Lopez A."/>
            <person name="Rincon Molina F.A."/>
            <person name="Martinez-Romero E."/>
        </authorList>
    </citation>
    <scope>NUCLEOTIDE SEQUENCE</scope>
    <source>
        <strain evidence="2">ITTG S70</strain>
    </source>
</reference>
<dbReference type="Pfam" id="PF01315">
    <property type="entry name" value="Ald_Xan_dh_C"/>
    <property type="match status" value="1"/>
</dbReference>
<dbReference type="Gene3D" id="3.90.1170.50">
    <property type="entry name" value="Aldehyde oxidase/xanthine dehydrogenase, a/b hammerhead"/>
    <property type="match status" value="1"/>
</dbReference>
<evidence type="ECO:0000259" key="1">
    <source>
        <dbReference type="SMART" id="SM01008"/>
    </source>
</evidence>
<dbReference type="InterPro" id="IPR046867">
    <property type="entry name" value="AldOxase/xan_DH_MoCoBD2"/>
</dbReference>
<dbReference type="PANTHER" id="PTHR11908">
    <property type="entry name" value="XANTHINE DEHYDROGENASE"/>
    <property type="match status" value="1"/>
</dbReference>
<protein>
    <submittedName>
        <fullName evidence="2">Xanthine dehydrogenase family protein molybdopterin-binding subunit</fullName>
    </submittedName>
</protein>
<evidence type="ECO:0000313" key="3">
    <source>
        <dbReference type="Proteomes" id="UP001432360"/>
    </source>
</evidence>
<dbReference type="Proteomes" id="UP001432360">
    <property type="component" value="Chromosome"/>
</dbReference>
<evidence type="ECO:0000313" key="2">
    <source>
        <dbReference type="EMBL" id="WVT05588.1"/>
    </source>
</evidence>
<dbReference type="InterPro" id="IPR016208">
    <property type="entry name" value="Ald_Oxase/xanthine_DH-like"/>
</dbReference>
<dbReference type="PANTHER" id="PTHR11908:SF153">
    <property type="entry name" value="DEHYDROGENASE"/>
    <property type="match status" value="1"/>
</dbReference>
<dbReference type="RefSeq" id="WP_331374664.1">
    <property type="nucleotide sequence ID" value="NZ_CP133148.1"/>
</dbReference>